<evidence type="ECO:0000256" key="4">
    <source>
        <dbReference type="ARBA" id="ARBA00022801"/>
    </source>
</evidence>
<evidence type="ECO:0000256" key="3">
    <source>
        <dbReference type="ARBA" id="ARBA00022723"/>
    </source>
</evidence>
<dbReference type="Pfam" id="PF00850">
    <property type="entry name" value="Hist_deacetyl"/>
    <property type="match status" value="1"/>
</dbReference>
<comment type="cofactor">
    <cofactor evidence="1">
        <name>Zn(2+)</name>
        <dbReference type="ChEBI" id="CHEBI:29105"/>
    </cofactor>
</comment>
<proteinExistence type="inferred from homology"/>
<evidence type="ECO:0000256" key="5">
    <source>
        <dbReference type="ARBA" id="ARBA00022833"/>
    </source>
</evidence>
<sequence>MGEESNHKALLHVFWHDDCLKHNNGAGFFDMPQGTLPDDFLEVKEPHPEGVDRLKNMRSVLKKGPISKHVQWHHGRTATAKQLLLFHKPDYIEKLEAAAKAADGHGDSVIMAGGTVMNPGSYDAILAAAGTTLAALDCIVQGAGKVAYALVRPPGHHAQTDRADGYCFVNNAGVAVAQARQSGFDKIAVIDIDVHHGNGTQEGFYTSPDVLTISLHMDHGSWDEETHPQQGATSERGEGSGAGSNVNIPLPFGTGDKGYDYAMQELVELVVDRFAPNLIVVPLELDGSAFDPNGRQALTMAGYKRLGERIRDLAAKHAEGAARK</sequence>
<dbReference type="InterPro" id="IPR037138">
    <property type="entry name" value="His_deacetylse_dom_sf"/>
</dbReference>
<dbReference type="GO" id="GO:0046872">
    <property type="term" value="F:metal ion binding"/>
    <property type="evidence" value="ECO:0007669"/>
    <property type="project" value="UniProtKB-KW"/>
</dbReference>
<dbReference type="Gene3D" id="3.40.800.20">
    <property type="entry name" value="Histone deacetylase domain"/>
    <property type="match status" value="1"/>
</dbReference>
<dbReference type="AlphaFoldDB" id="A0A1Y1IIZ0"/>
<dbReference type="PANTHER" id="PTHR10625:SF17">
    <property type="entry name" value="HISTONE DEACETYLASE 8"/>
    <property type="match status" value="1"/>
</dbReference>
<organism evidence="8 9">
    <name type="scientific">Klebsormidium nitens</name>
    <name type="common">Green alga</name>
    <name type="synonym">Ulothrix nitens</name>
    <dbReference type="NCBI Taxonomy" id="105231"/>
    <lineage>
        <taxon>Eukaryota</taxon>
        <taxon>Viridiplantae</taxon>
        <taxon>Streptophyta</taxon>
        <taxon>Klebsormidiophyceae</taxon>
        <taxon>Klebsormidiales</taxon>
        <taxon>Klebsormidiaceae</taxon>
        <taxon>Klebsormidium</taxon>
    </lineage>
</organism>
<dbReference type="Proteomes" id="UP000054558">
    <property type="component" value="Unassembled WGS sequence"/>
</dbReference>
<dbReference type="OrthoDB" id="424012at2759"/>
<evidence type="ECO:0000256" key="1">
    <source>
        <dbReference type="ARBA" id="ARBA00001947"/>
    </source>
</evidence>
<evidence type="ECO:0000259" key="7">
    <source>
        <dbReference type="Pfam" id="PF00850"/>
    </source>
</evidence>
<dbReference type="InterPro" id="IPR023696">
    <property type="entry name" value="Ureohydrolase_dom_sf"/>
</dbReference>
<dbReference type="InterPro" id="IPR000286">
    <property type="entry name" value="HDACs"/>
</dbReference>
<evidence type="ECO:0000313" key="8">
    <source>
        <dbReference type="EMBL" id="GAQ90673.1"/>
    </source>
</evidence>
<keyword evidence="4" id="KW-0378">Hydrolase</keyword>
<dbReference type="GO" id="GO:0004407">
    <property type="term" value="F:histone deacetylase activity"/>
    <property type="evidence" value="ECO:0000318"/>
    <property type="project" value="GO_Central"/>
</dbReference>
<keyword evidence="5" id="KW-0862">Zinc</keyword>
<dbReference type="SUPFAM" id="SSF52768">
    <property type="entry name" value="Arginase/deacetylase"/>
    <property type="match status" value="1"/>
</dbReference>
<gene>
    <name evidence="8" type="ORF">KFL_006710030</name>
</gene>
<keyword evidence="9" id="KW-1185">Reference proteome</keyword>
<dbReference type="STRING" id="105231.A0A1Y1IIZ0"/>
<feature type="region of interest" description="Disordered" evidence="6">
    <location>
        <begin position="221"/>
        <end position="245"/>
    </location>
</feature>
<dbReference type="InterPro" id="IPR023801">
    <property type="entry name" value="His_deacetylse_dom"/>
</dbReference>
<dbReference type="GO" id="GO:0016787">
    <property type="term" value="F:hydrolase activity"/>
    <property type="evidence" value="ECO:0007669"/>
    <property type="project" value="UniProtKB-KW"/>
</dbReference>
<dbReference type="GO" id="GO:0040029">
    <property type="term" value="P:epigenetic regulation of gene expression"/>
    <property type="evidence" value="ECO:0000318"/>
    <property type="project" value="GO_Central"/>
</dbReference>
<evidence type="ECO:0000313" key="9">
    <source>
        <dbReference type="Proteomes" id="UP000054558"/>
    </source>
</evidence>
<feature type="domain" description="Histone deacetylase" evidence="7">
    <location>
        <begin position="47"/>
        <end position="318"/>
    </location>
</feature>
<reference evidence="8 9" key="1">
    <citation type="journal article" date="2014" name="Nat. Commun.">
        <title>Klebsormidium flaccidum genome reveals primary factors for plant terrestrial adaptation.</title>
        <authorList>
            <person name="Hori K."/>
            <person name="Maruyama F."/>
            <person name="Fujisawa T."/>
            <person name="Togashi T."/>
            <person name="Yamamoto N."/>
            <person name="Seo M."/>
            <person name="Sato S."/>
            <person name="Yamada T."/>
            <person name="Mori H."/>
            <person name="Tajima N."/>
            <person name="Moriyama T."/>
            <person name="Ikeuchi M."/>
            <person name="Watanabe M."/>
            <person name="Wada H."/>
            <person name="Kobayashi K."/>
            <person name="Saito M."/>
            <person name="Masuda T."/>
            <person name="Sasaki-Sekimoto Y."/>
            <person name="Mashiguchi K."/>
            <person name="Awai K."/>
            <person name="Shimojima M."/>
            <person name="Masuda S."/>
            <person name="Iwai M."/>
            <person name="Nobusawa T."/>
            <person name="Narise T."/>
            <person name="Kondo S."/>
            <person name="Saito H."/>
            <person name="Sato R."/>
            <person name="Murakawa M."/>
            <person name="Ihara Y."/>
            <person name="Oshima-Yamada Y."/>
            <person name="Ohtaka K."/>
            <person name="Satoh M."/>
            <person name="Sonobe K."/>
            <person name="Ishii M."/>
            <person name="Ohtani R."/>
            <person name="Kanamori-Sato M."/>
            <person name="Honoki R."/>
            <person name="Miyazaki D."/>
            <person name="Mochizuki H."/>
            <person name="Umetsu J."/>
            <person name="Higashi K."/>
            <person name="Shibata D."/>
            <person name="Kamiya Y."/>
            <person name="Sato N."/>
            <person name="Nakamura Y."/>
            <person name="Tabata S."/>
            <person name="Ida S."/>
            <person name="Kurokawa K."/>
            <person name="Ohta H."/>
        </authorList>
    </citation>
    <scope>NUCLEOTIDE SEQUENCE [LARGE SCALE GENOMIC DNA]</scope>
    <source>
        <strain evidence="8 9">NIES-2285</strain>
    </source>
</reference>
<keyword evidence="3" id="KW-0479">Metal-binding</keyword>
<protein>
    <submittedName>
        <fullName evidence="8">Histone deacetylase complex catalytic component HDA1</fullName>
    </submittedName>
</protein>
<dbReference type="EMBL" id="DF237620">
    <property type="protein sequence ID" value="GAQ90673.1"/>
    <property type="molecule type" value="Genomic_DNA"/>
</dbReference>
<dbReference type="PANTHER" id="PTHR10625">
    <property type="entry name" value="HISTONE DEACETYLASE HDAC1-RELATED"/>
    <property type="match status" value="1"/>
</dbReference>
<dbReference type="OMA" id="FFQHPFY"/>
<evidence type="ECO:0000256" key="6">
    <source>
        <dbReference type="SAM" id="MobiDB-lite"/>
    </source>
</evidence>
<comment type="similarity">
    <text evidence="2">Belongs to the histone deacetylase family.</text>
</comment>
<dbReference type="PRINTS" id="PR01270">
    <property type="entry name" value="HDASUPER"/>
</dbReference>
<accession>A0A1Y1IIZ0</accession>
<name>A0A1Y1IIZ0_KLENI</name>
<evidence type="ECO:0000256" key="2">
    <source>
        <dbReference type="ARBA" id="ARBA00005947"/>
    </source>
</evidence>